<dbReference type="Proteomes" id="UP000315423">
    <property type="component" value="Unassembled WGS sequence"/>
</dbReference>
<comment type="caution">
    <text evidence="1">The sequence shown here is derived from an EMBL/GenBank/DDBJ whole genome shotgun (WGS) entry which is preliminary data.</text>
</comment>
<proteinExistence type="predicted"/>
<evidence type="ECO:0000313" key="2">
    <source>
        <dbReference type="Proteomes" id="UP000315423"/>
    </source>
</evidence>
<sequence length="219" mass="24231">MTNRGPSPVQQIHINRHRINSIEFMTPDITIPLTPGNECSFEIPITNHGYPTHVHLSVSDSLKKNIRFLDDNPYIISQEWASVVVSLPSDTKEARGKIKVTTGYGSHREGFNVYVGAKSISSVIKATVDTDESLGIPGSHKRSVQTGLTDHVHVVKSYLGKKRGEQFSINSQSIKLFAIVTLIILLILLIISTVFHHIVIEYVLNPGCSLSLLHLSSWA</sequence>
<gene>
    <name evidence="1" type="ORF">C5S46_04800</name>
</gene>
<accession>A0AC61SAM8</accession>
<evidence type="ECO:0000313" key="1">
    <source>
        <dbReference type="EMBL" id="TKY91637.1"/>
    </source>
</evidence>
<reference evidence="1" key="1">
    <citation type="submission" date="2018-09" db="EMBL/GenBank/DDBJ databases">
        <title>A genomic encyclopedia of anaerobic methanotrophic archaea.</title>
        <authorList>
            <person name="Skennerton C.T."/>
            <person name="Chadwick G.L."/>
            <person name="Laso-Perez R."/>
            <person name="Leu A.O."/>
            <person name="Speth D.R."/>
            <person name="Yu H."/>
            <person name="Morgan-Lang C."/>
            <person name="Hatzenpichler R."/>
            <person name="Goudeau D."/>
            <person name="Malmstrom R."/>
            <person name="Woyke T."/>
            <person name="Hallam S."/>
            <person name="Tyson G.W."/>
            <person name="Wegener G."/>
            <person name="Boetius A."/>
            <person name="Orphan V.J."/>
        </authorList>
    </citation>
    <scope>NUCLEOTIDE SEQUENCE</scope>
    <source>
        <strain evidence="1">CONS3730D10UFb2</strain>
    </source>
</reference>
<protein>
    <submittedName>
        <fullName evidence="1">Uncharacterized protein</fullName>
    </submittedName>
</protein>
<name>A0AC61SAM8_9EURY</name>
<dbReference type="EMBL" id="QYBA01000158">
    <property type="protein sequence ID" value="TKY91637.1"/>
    <property type="molecule type" value="Genomic_DNA"/>
</dbReference>
<organism evidence="1 2">
    <name type="scientific">Candidatus Methanomarinus sp</name>
    <dbReference type="NCBI Taxonomy" id="3386244"/>
    <lineage>
        <taxon>Archaea</taxon>
        <taxon>Methanobacteriati</taxon>
        <taxon>Methanobacteriota</taxon>
        <taxon>Stenosarchaea group</taxon>
        <taxon>Methanomicrobia</taxon>
        <taxon>Methanosarcinales</taxon>
        <taxon>ANME-2 cluster</taxon>
        <taxon>Candidatus Methanocomedenaceae</taxon>
        <taxon>Candidatus Methanomarinus</taxon>
    </lineage>
</organism>